<gene>
    <name evidence="3" type="ORF">SAMN05216495_101130</name>
</gene>
<evidence type="ECO:0000313" key="3">
    <source>
        <dbReference type="EMBL" id="SDW39300.1"/>
    </source>
</evidence>
<evidence type="ECO:0000256" key="1">
    <source>
        <dbReference type="SAM" id="Phobius"/>
    </source>
</evidence>
<dbReference type="Proteomes" id="UP000182379">
    <property type="component" value="Unassembled WGS sequence"/>
</dbReference>
<dbReference type="PROSITE" id="PS51677">
    <property type="entry name" value="NODB"/>
    <property type="match status" value="1"/>
</dbReference>
<dbReference type="InterPro" id="IPR011330">
    <property type="entry name" value="Glyco_hydro/deAcase_b/a-brl"/>
</dbReference>
<dbReference type="SUPFAM" id="SSF88713">
    <property type="entry name" value="Glycoside hydrolase/deacetylase"/>
    <property type="match status" value="1"/>
</dbReference>
<sequence length="296" mass="32674">MHLKKHLFYIFLGLLALGLFYFYAISSFFHAKQVARYENLTELGQEYEAAGELEQARKAYPVAREARILTGRELGSRKALVLTFDGMGERGDLEAIFQLLQRKGWKATFFVEGINGAHESVLLQQLGRDGQDLENYSFVGLAHGERLDPDQVLVQLVQTQKVLKVAAGQPARVGKLGDTRYTPEICRAASASGLEALVQSDLELKPGDLTDPDKLVLAESRIHPGMVLSLRMDHPVPPVPKKKVPVGTPAIDKMPTVEDKQEPAAPARSLVQGVEDLCDWLAHQGWDVVPVTVLLS</sequence>
<accession>A0A1H2T656</accession>
<dbReference type="RefSeq" id="WP_074704071.1">
    <property type="nucleotide sequence ID" value="NZ_FNOP01000001.1"/>
</dbReference>
<evidence type="ECO:0000313" key="4">
    <source>
        <dbReference type="Proteomes" id="UP000182379"/>
    </source>
</evidence>
<name>A0A1H2T656_ACIFE</name>
<feature type="domain" description="NodB homology" evidence="2">
    <location>
        <begin position="78"/>
        <end position="296"/>
    </location>
</feature>
<dbReference type="EMBL" id="FNOP01000001">
    <property type="protein sequence ID" value="SDW39300.1"/>
    <property type="molecule type" value="Genomic_DNA"/>
</dbReference>
<organism evidence="3 4">
    <name type="scientific">Acidaminococcus fermentans</name>
    <dbReference type="NCBI Taxonomy" id="905"/>
    <lineage>
        <taxon>Bacteria</taxon>
        <taxon>Bacillati</taxon>
        <taxon>Bacillota</taxon>
        <taxon>Negativicutes</taxon>
        <taxon>Acidaminococcales</taxon>
        <taxon>Acidaminococcaceae</taxon>
        <taxon>Acidaminococcus</taxon>
    </lineage>
</organism>
<evidence type="ECO:0000259" key="2">
    <source>
        <dbReference type="PROSITE" id="PS51677"/>
    </source>
</evidence>
<comment type="caution">
    <text evidence="3">The sequence shown here is derived from an EMBL/GenBank/DDBJ whole genome shotgun (WGS) entry which is preliminary data.</text>
</comment>
<dbReference type="GO" id="GO:0016810">
    <property type="term" value="F:hydrolase activity, acting on carbon-nitrogen (but not peptide) bonds"/>
    <property type="evidence" value="ECO:0007669"/>
    <property type="project" value="InterPro"/>
</dbReference>
<feature type="transmembrane region" description="Helical" evidence="1">
    <location>
        <begin position="7"/>
        <end position="29"/>
    </location>
</feature>
<proteinExistence type="predicted"/>
<reference evidence="3 4" key="1">
    <citation type="submission" date="2016-10" db="EMBL/GenBank/DDBJ databases">
        <authorList>
            <person name="Varghese N."/>
            <person name="Submissions S."/>
        </authorList>
    </citation>
    <scope>NUCLEOTIDE SEQUENCE [LARGE SCALE GENOMIC DNA]</scope>
    <source>
        <strain evidence="3 4">WCC6</strain>
    </source>
</reference>
<dbReference type="AlphaFoldDB" id="A0A1H2T656"/>
<keyword evidence="1" id="KW-0472">Membrane</keyword>
<dbReference type="InterPro" id="IPR002509">
    <property type="entry name" value="NODB_dom"/>
</dbReference>
<keyword evidence="1" id="KW-1133">Transmembrane helix</keyword>
<keyword evidence="1" id="KW-0812">Transmembrane</keyword>
<dbReference type="Pfam" id="PF01522">
    <property type="entry name" value="Polysacc_deac_1"/>
    <property type="match status" value="1"/>
</dbReference>
<dbReference type="GO" id="GO:0005975">
    <property type="term" value="P:carbohydrate metabolic process"/>
    <property type="evidence" value="ECO:0007669"/>
    <property type="project" value="InterPro"/>
</dbReference>
<protein>
    <submittedName>
        <fullName evidence="3">Peptidoglycan/xylan/chitin deacetylase, PgdA/CDA1 family</fullName>
    </submittedName>
</protein>
<dbReference type="Gene3D" id="3.20.20.370">
    <property type="entry name" value="Glycoside hydrolase/deacetylase"/>
    <property type="match status" value="1"/>
</dbReference>